<name>A0A1L9X7I5_ASPA1</name>
<feature type="transmembrane region" description="Helical" evidence="6">
    <location>
        <begin position="126"/>
        <end position="146"/>
    </location>
</feature>
<feature type="transmembrane region" description="Helical" evidence="6">
    <location>
        <begin position="174"/>
        <end position="193"/>
    </location>
</feature>
<dbReference type="OrthoDB" id="5417844at2759"/>
<keyword evidence="9" id="KW-1185">Reference proteome</keyword>
<dbReference type="PANTHER" id="PTHR33048:SF47">
    <property type="entry name" value="INTEGRAL MEMBRANE PROTEIN-RELATED"/>
    <property type="match status" value="1"/>
</dbReference>
<dbReference type="GO" id="GO:0016020">
    <property type="term" value="C:membrane"/>
    <property type="evidence" value="ECO:0007669"/>
    <property type="project" value="UniProtKB-SubCell"/>
</dbReference>
<evidence type="ECO:0000313" key="8">
    <source>
        <dbReference type="EMBL" id="OJK04288.1"/>
    </source>
</evidence>
<evidence type="ECO:0000256" key="6">
    <source>
        <dbReference type="SAM" id="Phobius"/>
    </source>
</evidence>
<feature type="transmembrane region" description="Helical" evidence="6">
    <location>
        <begin position="205"/>
        <end position="224"/>
    </location>
</feature>
<feature type="transmembrane region" description="Helical" evidence="6">
    <location>
        <begin position="47"/>
        <end position="72"/>
    </location>
</feature>
<comment type="similarity">
    <text evidence="5">Belongs to the SAT4 family.</text>
</comment>
<dbReference type="RefSeq" id="XP_020060627.1">
    <property type="nucleotide sequence ID" value="XM_020195314.1"/>
</dbReference>
<dbReference type="AlphaFoldDB" id="A0A1L9X7I5"/>
<organism evidence="8 9">
    <name type="scientific">Aspergillus aculeatus (strain ATCC 16872 / CBS 172.66 / WB 5094)</name>
    <dbReference type="NCBI Taxonomy" id="690307"/>
    <lineage>
        <taxon>Eukaryota</taxon>
        <taxon>Fungi</taxon>
        <taxon>Dikarya</taxon>
        <taxon>Ascomycota</taxon>
        <taxon>Pezizomycotina</taxon>
        <taxon>Eurotiomycetes</taxon>
        <taxon>Eurotiomycetidae</taxon>
        <taxon>Eurotiales</taxon>
        <taxon>Aspergillaceae</taxon>
        <taxon>Aspergillus</taxon>
        <taxon>Aspergillus subgen. Circumdati</taxon>
    </lineage>
</organism>
<evidence type="ECO:0000256" key="5">
    <source>
        <dbReference type="ARBA" id="ARBA00038359"/>
    </source>
</evidence>
<evidence type="ECO:0000313" key="9">
    <source>
        <dbReference type="Proteomes" id="UP000184546"/>
    </source>
</evidence>
<dbReference type="Proteomes" id="UP000184546">
    <property type="component" value="Unassembled WGS sequence"/>
</dbReference>
<sequence length="349" mass="38570">MTTASLNQSAQSQTLGAIIPFAVLSIIAVVLRLLAKSLTRLRFGLDDYLIIVGLACSLGCFSLSTIMVALGSGRHLAVVPTGNIPKYLKCMYAYQMIYTATILSVKLSILTYYVRIFQIRPFRIAVYVVGTLVVAWAVIVWFISIFSCRPLNGFWDKSVPATCVSSKAFYVGNAVPNICTDVMILILPLRMVWGLQTTRIQKVTLSAIFLLGGFVVVCSCIRLSTQFKVDDPDFTWAMNGTVIWTSLEVSFGVISACLPTMRPIVRWAMRRLDISDSETSKSSQRYFPSNHVTTRGFETLSGSGGDAQTHQLHTTAVRSNSRTESNFGEELLLGQIQVKNEVRFEAESV</sequence>
<protein>
    <recommendedName>
        <fullName evidence="7">Rhodopsin domain-containing protein</fullName>
    </recommendedName>
</protein>
<dbReference type="InterPro" id="IPR052337">
    <property type="entry name" value="SAT4-like"/>
</dbReference>
<dbReference type="VEuPathDB" id="FungiDB:ASPACDRAFT_108732"/>
<feature type="transmembrane region" description="Helical" evidence="6">
    <location>
        <begin position="92"/>
        <end position="114"/>
    </location>
</feature>
<dbReference type="PANTHER" id="PTHR33048">
    <property type="entry name" value="PTH11-LIKE INTEGRAL MEMBRANE PROTEIN (AFU_ORTHOLOGUE AFUA_5G11245)"/>
    <property type="match status" value="1"/>
</dbReference>
<comment type="subcellular location">
    <subcellularLocation>
        <location evidence="1">Membrane</location>
        <topology evidence="1">Multi-pass membrane protein</topology>
    </subcellularLocation>
</comment>
<evidence type="ECO:0000259" key="7">
    <source>
        <dbReference type="Pfam" id="PF20684"/>
    </source>
</evidence>
<evidence type="ECO:0000256" key="2">
    <source>
        <dbReference type="ARBA" id="ARBA00022692"/>
    </source>
</evidence>
<feature type="domain" description="Rhodopsin" evidence="7">
    <location>
        <begin position="31"/>
        <end position="266"/>
    </location>
</feature>
<feature type="transmembrane region" description="Helical" evidence="6">
    <location>
        <begin position="236"/>
        <end position="261"/>
    </location>
</feature>
<reference evidence="9" key="1">
    <citation type="journal article" date="2017" name="Genome Biol.">
        <title>Comparative genomics reveals high biological diversity and specific adaptations in the industrially and medically important fungal genus Aspergillus.</title>
        <authorList>
            <person name="de Vries R.P."/>
            <person name="Riley R."/>
            <person name="Wiebenga A."/>
            <person name="Aguilar-Osorio G."/>
            <person name="Amillis S."/>
            <person name="Uchima C.A."/>
            <person name="Anderluh G."/>
            <person name="Asadollahi M."/>
            <person name="Askin M."/>
            <person name="Barry K."/>
            <person name="Battaglia E."/>
            <person name="Bayram O."/>
            <person name="Benocci T."/>
            <person name="Braus-Stromeyer S.A."/>
            <person name="Caldana C."/>
            <person name="Canovas D."/>
            <person name="Cerqueira G.C."/>
            <person name="Chen F."/>
            <person name="Chen W."/>
            <person name="Choi C."/>
            <person name="Clum A."/>
            <person name="Dos Santos R.A."/>
            <person name="Damasio A.R."/>
            <person name="Diallinas G."/>
            <person name="Emri T."/>
            <person name="Fekete E."/>
            <person name="Flipphi M."/>
            <person name="Freyberg S."/>
            <person name="Gallo A."/>
            <person name="Gournas C."/>
            <person name="Habgood R."/>
            <person name="Hainaut M."/>
            <person name="Harispe M.L."/>
            <person name="Henrissat B."/>
            <person name="Hilden K.S."/>
            <person name="Hope R."/>
            <person name="Hossain A."/>
            <person name="Karabika E."/>
            <person name="Karaffa L."/>
            <person name="Karanyi Z."/>
            <person name="Krasevec N."/>
            <person name="Kuo A."/>
            <person name="Kusch H."/>
            <person name="LaButti K."/>
            <person name="Lagendijk E.L."/>
            <person name="Lapidus A."/>
            <person name="Levasseur A."/>
            <person name="Lindquist E."/>
            <person name="Lipzen A."/>
            <person name="Logrieco A.F."/>
            <person name="MacCabe A."/>
            <person name="Maekelae M.R."/>
            <person name="Malavazi I."/>
            <person name="Melin P."/>
            <person name="Meyer V."/>
            <person name="Mielnichuk N."/>
            <person name="Miskei M."/>
            <person name="Molnar A.P."/>
            <person name="Mule G."/>
            <person name="Ngan C.Y."/>
            <person name="Orejas M."/>
            <person name="Orosz E."/>
            <person name="Ouedraogo J.P."/>
            <person name="Overkamp K.M."/>
            <person name="Park H.-S."/>
            <person name="Perrone G."/>
            <person name="Piumi F."/>
            <person name="Punt P.J."/>
            <person name="Ram A.F."/>
            <person name="Ramon A."/>
            <person name="Rauscher S."/>
            <person name="Record E."/>
            <person name="Riano-Pachon D.M."/>
            <person name="Robert V."/>
            <person name="Roehrig J."/>
            <person name="Ruller R."/>
            <person name="Salamov A."/>
            <person name="Salih N.S."/>
            <person name="Samson R.A."/>
            <person name="Sandor E."/>
            <person name="Sanguinetti M."/>
            <person name="Schuetze T."/>
            <person name="Sepcic K."/>
            <person name="Shelest E."/>
            <person name="Sherlock G."/>
            <person name="Sophianopoulou V."/>
            <person name="Squina F.M."/>
            <person name="Sun H."/>
            <person name="Susca A."/>
            <person name="Todd R.B."/>
            <person name="Tsang A."/>
            <person name="Unkles S.E."/>
            <person name="van de Wiele N."/>
            <person name="van Rossen-Uffink D."/>
            <person name="Oliveira J.V."/>
            <person name="Vesth T.C."/>
            <person name="Visser J."/>
            <person name="Yu J.-H."/>
            <person name="Zhou M."/>
            <person name="Andersen M.R."/>
            <person name="Archer D.B."/>
            <person name="Baker S.E."/>
            <person name="Benoit I."/>
            <person name="Brakhage A.A."/>
            <person name="Braus G.H."/>
            <person name="Fischer R."/>
            <person name="Frisvad J.C."/>
            <person name="Goldman G.H."/>
            <person name="Houbraken J."/>
            <person name="Oakley B."/>
            <person name="Pocsi I."/>
            <person name="Scazzocchio C."/>
            <person name="Seiboth B."/>
            <person name="vanKuyk P.A."/>
            <person name="Wortman J."/>
            <person name="Dyer P.S."/>
            <person name="Grigoriev I.V."/>
        </authorList>
    </citation>
    <scope>NUCLEOTIDE SEQUENCE [LARGE SCALE GENOMIC DNA]</scope>
    <source>
        <strain evidence="9">ATCC 16872 / CBS 172.66 / WB 5094</strain>
    </source>
</reference>
<evidence type="ECO:0000256" key="1">
    <source>
        <dbReference type="ARBA" id="ARBA00004141"/>
    </source>
</evidence>
<evidence type="ECO:0000256" key="4">
    <source>
        <dbReference type="ARBA" id="ARBA00023136"/>
    </source>
</evidence>
<accession>A0A1L9X7I5</accession>
<keyword evidence="2 6" id="KW-0812">Transmembrane</keyword>
<feature type="transmembrane region" description="Helical" evidence="6">
    <location>
        <begin position="15"/>
        <end position="35"/>
    </location>
</feature>
<dbReference type="OMA" id="CVKWSIL"/>
<dbReference type="InterPro" id="IPR049326">
    <property type="entry name" value="Rhodopsin_dom_fungi"/>
</dbReference>
<proteinExistence type="inferred from homology"/>
<dbReference type="Pfam" id="PF20684">
    <property type="entry name" value="Fung_rhodopsin"/>
    <property type="match status" value="1"/>
</dbReference>
<dbReference type="STRING" id="690307.A0A1L9X7I5"/>
<dbReference type="EMBL" id="KV878970">
    <property type="protein sequence ID" value="OJK04288.1"/>
    <property type="molecule type" value="Genomic_DNA"/>
</dbReference>
<dbReference type="GeneID" id="30969128"/>
<evidence type="ECO:0000256" key="3">
    <source>
        <dbReference type="ARBA" id="ARBA00022989"/>
    </source>
</evidence>
<gene>
    <name evidence="8" type="ORF">ASPACDRAFT_108732</name>
</gene>
<keyword evidence="3 6" id="KW-1133">Transmembrane helix</keyword>
<keyword evidence="4 6" id="KW-0472">Membrane</keyword>